<organism evidence="1 2">
    <name type="scientific">Paraburkholderia piptadeniae</name>
    <dbReference type="NCBI Taxonomy" id="1701573"/>
    <lineage>
        <taxon>Bacteria</taxon>
        <taxon>Pseudomonadati</taxon>
        <taxon>Pseudomonadota</taxon>
        <taxon>Betaproteobacteria</taxon>
        <taxon>Burkholderiales</taxon>
        <taxon>Burkholderiaceae</taxon>
        <taxon>Paraburkholderia</taxon>
    </lineage>
</organism>
<accession>A0A1N7SSP3</accession>
<dbReference type="EMBL" id="CYGY02000081">
    <property type="protein sequence ID" value="SIT50388.1"/>
    <property type="molecule type" value="Genomic_DNA"/>
</dbReference>
<protein>
    <submittedName>
        <fullName evidence="1">ATP</fullName>
    </submittedName>
</protein>
<dbReference type="InterPro" id="IPR027417">
    <property type="entry name" value="P-loop_NTPase"/>
</dbReference>
<reference evidence="1" key="1">
    <citation type="submission" date="2016-12" db="EMBL/GenBank/DDBJ databases">
        <authorList>
            <person name="Moulin L."/>
        </authorList>
    </citation>
    <scope>NUCLEOTIDE SEQUENCE [LARGE SCALE GENOMIC DNA]</scope>
    <source>
        <strain evidence="1">STM 7183</strain>
    </source>
</reference>
<dbReference type="Proteomes" id="UP000195569">
    <property type="component" value="Unassembled WGS sequence"/>
</dbReference>
<gene>
    <name evidence="1" type="ORF">BN2476_810027</name>
</gene>
<comment type="caution">
    <text evidence="1">The sequence shown here is derived from an EMBL/GenBank/DDBJ whole genome shotgun (WGS) entry which is preliminary data.</text>
</comment>
<evidence type="ECO:0000313" key="2">
    <source>
        <dbReference type="Proteomes" id="UP000195569"/>
    </source>
</evidence>
<name>A0A1N7SSP3_9BURK</name>
<dbReference type="Pfam" id="PF10923">
    <property type="entry name" value="BrxC_BrxD"/>
    <property type="match status" value="1"/>
</dbReference>
<sequence length="436" mass="47787">MTTIRPRDRDAVLQSLRAGVVPRIGQHLIQVGRARELEALLKDVERVADGGSAFRIVVGEYGAGKTFFLNLVRSIALEKKLVTVHGDLNPDRRLHASGGQARSLYAELVKNMATRTKPEGGALSGVVEKFIGQAKTEAKATGRTSDEVIRAQLSQLTEMVNGYDFADVIAAYCRGFDEGNEKLKSDAVRWLRGEFSTRTDARQALGVRTIVDDANMYDQLKLLGRFVRLAGYSGLVVCLDEMVNLYKLANLQARNANYEQLLRILNDSLQGTAEGLGFVLGGTPEFLLDTRRGLYSYAALQSRLAENAFATNGLVDYSGPVIRLAALTPEDFYVLLDKLRLVYAFGDASKALVPEEAIPAFMAHCATRLGEAYFRTPRTTITAFINFLAVLEQNPSADWRELIGGLEIERDTGGAADIVNDAAPDSDDELASFRLN</sequence>
<dbReference type="AlphaFoldDB" id="A0A1N7SSP3"/>
<proteinExistence type="predicted"/>
<evidence type="ECO:0000313" key="1">
    <source>
        <dbReference type="EMBL" id="SIT50388.1"/>
    </source>
</evidence>
<dbReference type="InterPro" id="IPR021228">
    <property type="entry name" value="BrxD"/>
</dbReference>
<dbReference type="SUPFAM" id="SSF52540">
    <property type="entry name" value="P-loop containing nucleoside triphosphate hydrolases"/>
    <property type="match status" value="1"/>
</dbReference>
<keyword evidence="2" id="KW-1185">Reference proteome</keyword>
<dbReference type="RefSeq" id="WP_087739088.1">
    <property type="nucleotide sequence ID" value="NZ_CYGY02000081.1"/>
</dbReference>
<dbReference type="OrthoDB" id="9772976at2"/>